<reference evidence="1 4" key="2">
    <citation type="submission" date="2020-08" db="EMBL/GenBank/DDBJ databases">
        <title>Genomic Encyclopedia of Type Strains, Phase IV (KMG-IV): sequencing the most valuable type-strain genomes for metagenomic binning, comparative biology and taxonomic classification.</title>
        <authorList>
            <person name="Goeker M."/>
        </authorList>
    </citation>
    <scope>NUCLEOTIDE SEQUENCE [LARGE SCALE GENOMIC DNA]</scope>
    <source>
        <strain evidence="1 4">DSM 11525</strain>
    </source>
</reference>
<evidence type="ECO:0000313" key="2">
    <source>
        <dbReference type="EMBL" id="QHQ40031.1"/>
    </source>
</evidence>
<dbReference type="RefSeq" id="WP_161859343.1">
    <property type="nucleotide sequence ID" value="NZ_JACHHR010000003.1"/>
</dbReference>
<proteinExistence type="predicted"/>
<dbReference type="Proteomes" id="UP000563601">
    <property type="component" value="Unassembled WGS sequence"/>
</dbReference>
<dbReference type="EMBL" id="JACHHR010000003">
    <property type="protein sequence ID" value="MBB5212395.1"/>
    <property type="molecule type" value="Genomic_DNA"/>
</dbReference>
<evidence type="ECO:0000313" key="4">
    <source>
        <dbReference type="Proteomes" id="UP000563601"/>
    </source>
</evidence>
<protein>
    <submittedName>
        <fullName evidence="1">Uncharacterized protein</fullName>
    </submittedName>
</protein>
<evidence type="ECO:0000313" key="3">
    <source>
        <dbReference type="Proteomes" id="UP000464675"/>
    </source>
</evidence>
<organism evidence="1 4">
    <name type="scientific">Microbulbifer hydrolyticus</name>
    <dbReference type="NCBI Taxonomy" id="48074"/>
    <lineage>
        <taxon>Bacteria</taxon>
        <taxon>Pseudomonadati</taxon>
        <taxon>Pseudomonadota</taxon>
        <taxon>Gammaproteobacteria</taxon>
        <taxon>Cellvibrionales</taxon>
        <taxon>Microbulbiferaceae</taxon>
        <taxon>Microbulbifer</taxon>
    </lineage>
</organism>
<name>A0A6P1TDX5_9GAMM</name>
<gene>
    <name evidence="2" type="ORF">GTQ55_14265</name>
    <name evidence="1" type="ORF">HNQ53_002620</name>
</gene>
<dbReference type="EMBL" id="CP047491">
    <property type="protein sequence ID" value="QHQ40031.1"/>
    <property type="molecule type" value="Genomic_DNA"/>
</dbReference>
<reference evidence="2 3" key="1">
    <citation type="submission" date="2020-01" db="EMBL/GenBank/DDBJ databases">
        <title>The possibility of degradation of plastic by Microbulbifer hydrolyticus IRE-31.</title>
        <authorList>
            <person name="Liu L."/>
        </authorList>
    </citation>
    <scope>NUCLEOTIDE SEQUENCE [LARGE SCALE GENOMIC DNA]</scope>
    <source>
        <strain evidence="2 3">IRE-31</strain>
    </source>
</reference>
<evidence type="ECO:0000313" key="1">
    <source>
        <dbReference type="EMBL" id="MBB5212395.1"/>
    </source>
</evidence>
<keyword evidence="3" id="KW-1185">Reference proteome</keyword>
<accession>A0A6P1TDX5</accession>
<sequence length="376" mass="41625">MIENLFTLERSIPESVAMGVLSGKYSIHGGVIRDVGGRIVRHLVPAASTALNPMGLISAPFDIFNTFQLRDIAKTTQQLVGMSQATMALSGLNLAVSAVGFAVLYNSLKKVDERVKAIDKKVSWIKIFLESERRATLLLAADELSSLPDDTAHRTHILHSSRERLGHASMHYREHLESADDLMEAMAYQHFFCTAFLMRARCSAELGMFDNAVRELNAGTTDWLKEGQRIAKGMILGDGPERFLQKDYVEILPSAKLAEWMDFAHAENRGIAWIDTLRSNYSESSVARIKGLFSSGLDEGEKEQVVFMHNLVARSSVLEGYKSQYECFLENKITPSAFYKGIDGLTKESSVDGMYILAPTEAMAAASRAQETALES</sequence>
<dbReference type="OrthoDB" id="6856529at2"/>
<dbReference type="AlphaFoldDB" id="A0A6P1TDX5"/>
<dbReference type="Proteomes" id="UP000464675">
    <property type="component" value="Chromosome"/>
</dbReference>